<dbReference type="GO" id="GO:0003735">
    <property type="term" value="F:structural constituent of ribosome"/>
    <property type="evidence" value="ECO:0007669"/>
    <property type="project" value="InterPro"/>
</dbReference>
<dbReference type="InterPro" id="IPR014717">
    <property type="entry name" value="Transl_elong_EF1B/ribsomal_bS6"/>
</dbReference>
<name>A0A0G0QR04_9BACT</name>
<dbReference type="InterPro" id="IPR000529">
    <property type="entry name" value="Ribosomal_bS6"/>
</dbReference>
<accession>A0A0G0QR04</accession>
<feature type="region of interest" description="Disordered" evidence="4">
    <location>
        <begin position="99"/>
        <end position="127"/>
    </location>
</feature>
<dbReference type="AlphaFoldDB" id="A0A0G0QR04"/>
<keyword evidence="3 5" id="KW-0689">Ribosomal protein</keyword>
<dbReference type="GO" id="GO:0005840">
    <property type="term" value="C:ribosome"/>
    <property type="evidence" value="ECO:0007669"/>
    <property type="project" value="UniProtKB-KW"/>
</dbReference>
<evidence type="ECO:0000256" key="1">
    <source>
        <dbReference type="ARBA" id="ARBA00009512"/>
    </source>
</evidence>
<dbReference type="CDD" id="cd00473">
    <property type="entry name" value="bS6"/>
    <property type="match status" value="1"/>
</dbReference>
<comment type="caution">
    <text evidence="5">The sequence shown here is derived from an EMBL/GenBank/DDBJ whole genome shotgun (WGS) entry which is preliminary data.</text>
</comment>
<dbReference type="GO" id="GO:0019843">
    <property type="term" value="F:rRNA binding"/>
    <property type="evidence" value="ECO:0007669"/>
    <property type="project" value="UniProtKB-UniRule"/>
</dbReference>
<evidence type="ECO:0000256" key="2">
    <source>
        <dbReference type="ARBA" id="ARBA00035294"/>
    </source>
</evidence>
<dbReference type="InterPro" id="IPR020814">
    <property type="entry name" value="Ribosomal_S6_plastid/chlpt"/>
</dbReference>
<dbReference type="EMBL" id="LBWR01000001">
    <property type="protein sequence ID" value="KKR12805.1"/>
    <property type="molecule type" value="Genomic_DNA"/>
</dbReference>
<feature type="compositionally biased region" description="Basic and acidic residues" evidence="4">
    <location>
        <begin position="99"/>
        <end position="126"/>
    </location>
</feature>
<dbReference type="STRING" id="1619013.UT41_C0001G0349"/>
<keyword evidence="3" id="KW-0687">Ribonucleoprotein</keyword>
<comment type="function">
    <text evidence="3">Binds together with bS18 to 16S ribosomal RNA.</text>
</comment>
<reference evidence="5 6" key="1">
    <citation type="journal article" date="2015" name="Nature">
        <title>rRNA introns, odd ribosomes, and small enigmatic genomes across a large radiation of phyla.</title>
        <authorList>
            <person name="Brown C.T."/>
            <person name="Hug L.A."/>
            <person name="Thomas B.C."/>
            <person name="Sharon I."/>
            <person name="Castelle C.J."/>
            <person name="Singh A."/>
            <person name="Wilkins M.J."/>
            <person name="Williams K.H."/>
            <person name="Banfield J.F."/>
        </authorList>
    </citation>
    <scope>NUCLEOTIDE SEQUENCE [LARGE SCALE GENOMIC DNA]</scope>
</reference>
<dbReference type="NCBIfam" id="TIGR00166">
    <property type="entry name" value="S6"/>
    <property type="match status" value="1"/>
</dbReference>
<dbReference type="Proteomes" id="UP000034665">
    <property type="component" value="Unassembled WGS sequence"/>
</dbReference>
<gene>
    <name evidence="3" type="primary">rpsF</name>
    <name evidence="5" type="ORF">UT41_C0001G0349</name>
</gene>
<sequence>MEQQVKKYEIGFLVREESEVDEIKNALAAAKAEVVSEGRLKKIRLSYPIKKETVAHFGYYWFMLDTQAVKEMDAKLRLNTKVLRHIIIAEPLELNNEERVAGVRGEKTEKPRERSAEKPATKKPADFDAVDNAVLEKTLEDILK</sequence>
<proteinExistence type="inferred from homology"/>
<evidence type="ECO:0000313" key="6">
    <source>
        <dbReference type="Proteomes" id="UP000034665"/>
    </source>
</evidence>
<comment type="similarity">
    <text evidence="1 3">Belongs to the bacterial ribosomal protein bS6 family.</text>
</comment>
<dbReference type="Gene3D" id="3.30.70.60">
    <property type="match status" value="1"/>
</dbReference>
<protein>
    <recommendedName>
        <fullName evidence="2 3">Small ribosomal subunit protein bS6</fullName>
    </recommendedName>
</protein>
<evidence type="ECO:0000256" key="4">
    <source>
        <dbReference type="SAM" id="MobiDB-lite"/>
    </source>
</evidence>
<evidence type="ECO:0000256" key="3">
    <source>
        <dbReference type="HAMAP-Rule" id="MF_00360"/>
    </source>
</evidence>
<dbReference type="SUPFAM" id="SSF54995">
    <property type="entry name" value="Ribosomal protein S6"/>
    <property type="match status" value="1"/>
</dbReference>
<dbReference type="InterPro" id="IPR035980">
    <property type="entry name" value="Ribosomal_bS6_sf"/>
</dbReference>
<dbReference type="GO" id="GO:0006412">
    <property type="term" value="P:translation"/>
    <property type="evidence" value="ECO:0007669"/>
    <property type="project" value="UniProtKB-UniRule"/>
</dbReference>
<keyword evidence="3" id="KW-0694">RNA-binding</keyword>
<organism evidence="5 6">
    <name type="scientific">Candidatus Wolfebacteria bacterium GW2011_GWC2_39_22</name>
    <dbReference type="NCBI Taxonomy" id="1619013"/>
    <lineage>
        <taxon>Bacteria</taxon>
        <taxon>Candidatus Wolfeibacteriota</taxon>
    </lineage>
</organism>
<evidence type="ECO:0000313" key="5">
    <source>
        <dbReference type="EMBL" id="KKR12805.1"/>
    </source>
</evidence>
<dbReference type="Pfam" id="PF01250">
    <property type="entry name" value="Ribosomal_S6"/>
    <property type="match status" value="1"/>
</dbReference>
<dbReference type="HAMAP" id="MF_00360">
    <property type="entry name" value="Ribosomal_bS6"/>
    <property type="match status" value="1"/>
</dbReference>
<dbReference type="GO" id="GO:1990904">
    <property type="term" value="C:ribonucleoprotein complex"/>
    <property type="evidence" value="ECO:0007669"/>
    <property type="project" value="UniProtKB-KW"/>
</dbReference>
<keyword evidence="3" id="KW-0699">rRNA-binding</keyword>